<keyword evidence="7" id="KW-0175">Coiled coil</keyword>
<evidence type="ECO:0000256" key="8">
    <source>
        <dbReference type="SAM" id="MobiDB-lite"/>
    </source>
</evidence>
<gene>
    <name evidence="12" type="ORF">AOQ84DRAFT_417852</name>
</gene>
<feature type="compositionally biased region" description="Polar residues" evidence="8">
    <location>
        <begin position="2521"/>
        <end position="2532"/>
    </location>
</feature>
<evidence type="ECO:0000256" key="2">
    <source>
        <dbReference type="ARBA" id="ARBA00012759"/>
    </source>
</evidence>
<dbReference type="InterPro" id="IPR027417">
    <property type="entry name" value="P-loop_NTPase"/>
</dbReference>
<feature type="domain" description="DUF6606" evidence="11">
    <location>
        <begin position="11"/>
        <end position="283"/>
    </location>
</feature>
<dbReference type="InterPro" id="IPR046541">
    <property type="entry name" value="DUF6606"/>
</dbReference>
<evidence type="ECO:0000259" key="9">
    <source>
        <dbReference type="Pfam" id="PF12340"/>
    </source>
</evidence>
<keyword evidence="4" id="KW-0833">Ubl conjugation pathway</keyword>
<evidence type="ECO:0000256" key="4">
    <source>
        <dbReference type="ARBA" id="ARBA00022786"/>
    </source>
</evidence>
<dbReference type="PANTHER" id="PTHR13367">
    <property type="entry name" value="UBIQUITIN THIOESTERASE"/>
    <property type="match status" value="1"/>
</dbReference>
<keyword evidence="6" id="KW-0788">Thiol protease</keyword>
<dbReference type="Pfam" id="PF12359">
    <property type="entry name" value="DUF3645"/>
    <property type="match status" value="1"/>
</dbReference>
<dbReference type="Pfam" id="PF20255">
    <property type="entry name" value="DUF6606"/>
    <property type="match status" value="1"/>
</dbReference>
<accession>A0A8E2FA67</accession>
<dbReference type="SUPFAM" id="SSF52540">
    <property type="entry name" value="P-loop containing nucleoside triphosphate hydrolases"/>
    <property type="match status" value="1"/>
</dbReference>
<name>A0A8E2FA67_9PEZI</name>
<dbReference type="EMBL" id="KV748815">
    <property type="protein sequence ID" value="OCL12896.1"/>
    <property type="molecule type" value="Genomic_DNA"/>
</dbReference>
<keyword evidence="13" id="KW-1185">Reference proteome</keyword>
<dbReference type="InterPro" id="IPR022099">
    <property type="entry name" value="DUF3638"/>
</dbReference>
<evidence type="ECO:0000313" key="13">
    <source>
        <dbReference type="Proteomes" id="UP000250140"/>
    </source>
</evidence>
<dbReference type="OrthoDB" id="3182339at2759"/>
<evidence type="ECO:0000256" key="1">
    <source>
        <dbReference type="ARBA" id="ARBA00000707"/>
    </source>
</evidence>
<comment type="catalytic activity">
    <reaction evidence="1">
        <text>Thiol-dependent hydrolysis of ester, thioester, amide, peptide and isopeptide bonds formed by the C-terminal Gly of ubiquitin (a 76-residue protein attached to proteins as an intracellular targeting signal).</text>
        <dbReference type="EC" id="3.4.19.12"/>
    </reaction>
</comment>
<feature type="domain" description="DUF3645" evidence="10">
    <location>
        <begin position="2378"/>
        <end position="2410"/>
    </location>
</feature>
<dbReference type="InterPro" id="IPR022105">
    <property type="entry name" value="DUF3645"/>
</dbReference>
<evidence type="ECO:0000259" key="11">
    <source>
        <dbReference type="Pfam" id="PF20255"/>
    </source>
</evidence>
<reference evidence="12 13" key="1">
    <citation type="journal article" date="2016" name="Nat. Commun.">
        <title>Ectomycorrhizal ecology is imprinted in the genome of the dominant symbiotic fungus Cenococcum geophilum.</title>
        <authorList>
            <consortium name="DOE Joint Genome Institute"/>
            <person name="Peter M."/>
            <person name="Kohler A."/>
            <person name="Ohm R.A."/>
            <person name="Kuo A."/>
            <person name="Krutzmann J."/>
            <person name="Morin E."/>
            <person name="Arend M."/>
            <person name="Barry K.W."/>
            <person name="Binder M."/>
            <person name="Choi C."/>
            <person name="Clum A."/>
            <person name="Copeland A."/>
            <person name="Grisel N."/>
            <person name="Haridas S."/>
            <person name="Kipfer T."/>
            <person name="LaButti K."/>
            <person name="Lindquist E."/>
            <person name="Lipzen A."/>
            <person name="Maire R."/>
            <person name="Meier B."/>
            <person name="Mihaltcheva S."/>
            <person name="Molinier V."/>
            <person name="Murat C."/>
            <person name="Poggeler S."/>
            <person name="Quandt C.A."/>
            <person name="Sperisen C."/>
            <person name="Tritt A."/>
            <person name="Tisserant E."/>
            <person name="Crous P.W."/>
            <person name="Henrissat B."/>
            <person name="Nehls U."/>
            <person name="Egli S."/>
            <person name="Spatafora J.W."/>
            <person name="Grigoriev I.V."/>
            <person name="Martin F.M."/>
        </authorList>
    </citation>
    <scope>NUCLEOTIDE SEQUENCE [LARGE SCALE GENOMIC DNA]</scope>
    <source>
        <strain evidence="12 13">CBS 207.34</strain>
    </source>
</reference>
<protein>
    <recommendedName>
        <fullName evidence="2">ubiquitinyl hydrolase 1</fullName>
        <ecNumber evidence="2">3.4.19.12</ecNumber>
    </recommendedName>
</protein>
<evidence type="ECO:0000256" key="3">
    <source>
        <dbReference type="ARBA" id="ARBA00022670"/>
    </source>
</evidence>
<dbReference type="EC" id="3.4.19.12" evidence="2"/>
<keyword evidence="5" id="KW-0378">Hydrolase</keyword>
<feature type="region of interest" description="Disordered" evidence="8">
    <location>
        <begin position="2521"/>
        <end position="2542"/>
    </location>
</feature>
<feature type="coiled-coil region" evidence="7">
    <location>
        <begin position="576"/>
        <end position="611"/>
    </location>
</feature>
<evidence type="ECO:0000256" key="7">
    <source>
        <dbReference type="SAM" id="Coils"/>
    </source>
</evidence>
<dbReference type="GO" id="GO:0004843">
    <property type="term" value="F:cysteine-type deubiquitinase activity"/>
    <property type="evidence" value="ECO:0007669"/>
    <property type="project" value="UniProtKB-EC"/>
</dbReference>
<proteinExistence type="predicted"/>
<sequence length="3233" mass="367185">MDTSASLLPLVFNHIALPPQLPGSHDSNIEEVGKDICARLLNANRHLTGLKSDILVQASHHVHQSLEICMLVNDVGRLNKSALLESMRDLKRGEVLILHITEQNAGLLIRRQVDNQGERVVFEAFEASPISETVLESKNALQWDFPGSACAIPFPDYIDPSFQESLATFLEQASAESIKLFSARARKAGRSVVEVRDTVDPAIVTQMLMTLLEAKGCRVFPTVLRKRVRDDVCWNDAYLPWRRCPYWLVLRVAIQRQLYLLSGGEIGRAHYKFLICLVLTDLLRDSLGTLNPESLAFLKSKLCRRLAKLETDRLTAPPTIRNLYNELFAEVGPYFRQVIQGTIDNIESEWSTFKKSNFRPIPPLPRRANTRDLYLTLPHSGRHLRSILDQPLQRRQDNSRFSLASRNPLRHDAARAAAERFRSFTEKYSSLAEAELNALSSNSAGPNSPKKAGSRCISLAHTITKYLSDASGAYESNPEQKSIMILTVMDLWVSMDRRAIEVYPLLKDFDPGFPPSVLDVLQLSDYQDMCRLLEIQLYLQTRLKGCRSPRKTIFIDPAKGCFAERYFDDSKYSPGLQELRAKIEAAAGAARREKERELTRISEKYDHLTQEIGRLVCPFGTHDRKSCQKCCNKRARKHLVKVGIQILEHPLPREEAELKAVLFEISVPEAFAEYRDVTWSILRTLGHPEHAQSRLPEMSLPAYTPLKKYRTSTKSKISLASTTKSFLVAHYSKVRLPASISDVCVPLGLKFSYFDTSSNLWLSEQPEMPTFAQHCNFTLPKNTPWQVIQQLPDFTPDKNGPSSYEVIARQTQCPSELNVHEFMAYQALFSGKSRRWPTMLMELGSPTLNFSSEATMLLFCQLASQVGPAHESDPLRVAYMVFRDESFCNRMLEQVSIRLDNISANWRECYCMEMLLTLSLRLRTLQSGNIMDEATRVLDKIRTITLRWIGLLRKEIREAAGLEIARTNSRYALWAALLCRRTFSTYTDTHDSLDLAALRGFVECSIALQENLIDDLAQLPLSLRNAMIRDTKMVHRMRSLLLKSFKFNLSCLPSAISNAWPEPEGTPARSYSEWTFLSPPYGWWIFSTVSAMEFTSSQTVHYHLLEGHLLVDGQPLGKLPAEYQNANILKELFGDQHLLTFPSSLPGMTYMVPTLIEGHQIHFGFRAGKLIIRARIGGTLLECVEREIFGDHSNLDLPAPLVDGCVHWLDIKNKELQIRRQPKIWRKRPSNWTLDLKTRQAFKKNVYLVNPHSALFRQVAQIFEHFEHRSQLVVYQPRGSLSVELKRLELRFSVNSQRLLQSPQLRSEIDPNQDAGTLYGLKSMIVLRDCINRALRSVIIPTGLLRHNRDGIHVAIFQEITGVYGRFTIDDVLGRLQCPAEPLLLYLKAQLHAYTSSIVSDPLTGRTGAEEALHSLNLGLYQPWMPLIPRHHDILLSIATLTPKRVYYPRHLKRQQTVSWDAKLPYTTQHDGYRPAVEAILHKSQQLSSLMQQVTGLSSENSTGEPHLLERSYSRRHIYERPNSISDKYELPSDLPYIARDRLREDAQNTSVYDIVHLIQSWPRALRSTLDLSGILQKWQNIGGFNTFFEKASLTEQLTVDLPLEWGALANLCRRSGIEDRNRLTFLFAVIAFRDNLDEDILQTLVAFAVLENLKSIEPPLYSDHERFKKDEAPTLGSLLNEVKNHFTPFPESSQHGSTYFLSLERRLEIESARTRHENRCLEVGRDFVQFLLNQWPCWKPSMTGFYSVGLIDIDRAMTRLLPEWQRLFKNMQLSRYIEKAQRVLNLHFFRYSAGWRMSKFHSQDTQDVFPTRPRHGDRPTLSQDLCPKIGPTFNYWQRQYWSKDNYLYTVKALPNNSSPSQHSPGENTKQELLELDGTPEAHELQNIVSSMMDCGNGVRKQYGHDLMQSLNALKILQSAPQQREIMTSESKLAPELEKAQMIVRAQFRALQRAFESDSRFYWLQSGNLWPCITPITLLQQLRSTSNTSFGIRMKESLISYGIAITSLQRLLRMVDSYRKGNQQKLREEQRNRGHSNWQPSKFPDWLLLEIEANILIRSDQVDVALATISPASGANSVLQMNMGQGKTSCIIPMVAAVLSDSVTLARVIVPKALLLQTAQLLQSRLGGLIGREVRHIPFSRRTPTTLSSLKSYEDIHSQVLESAGIILALPETILSFKLSGLQRLLDKQLSEAKKMVELQTWLTKVCHDILDECDVTLAVRTQLIYPSGAQLTVDGHPHRWQTAQALLDLAESHLWNLKEEFPQSVDVIRKSNSGFPIVHFLRQDVEDALIRRLVDDVCDGRTVALPTVAQCSQMDRAVIRKFISDAEVLPQHVQRIHQLFPDKIAMRQNLFLLRGLLVHRILLLCLKKRWNVQYGLHPNRDPIAVPFHAKGTPSEQAEWGHPDVAILFTCLAFYYTGLTSPQLRQALQQVLQSDDPSSEYDRWLHSSESIPNSLREWNHINVDDKGQMTELHQHLRLSVVVINYYLNSFVFPRHAKQFSVKLQASGWDIPSFSSASGRSNTEVAVRTNSRSPKPLTTGFSGTNDNRRMLPLNITQNDLPGLSHTNAEVLTYLLQGRNRGYVLVADSRGKHLSELDLLNGLCKMGIRVLIDAGAHILESENHALAASWLGVDHDADAAVYFDNSSKAWVLYRNGLRIPLLASPFADNLEGCLVYLDEAHTRGTDLKMPARAHGALTLGLGQTKDHMVQAYILAAAMRLRQLGASQRISFFAAPEVHQSILDFRKKKMGDQLDSADVIYWLLEQTCRGIEQLLPLYFSQALGFCQRAQAGLDHPSFLTNTTQRAKYLDVLRQRELHSLEKLYSPARDPLLVEAASPLSPKLQKFMDEIGTRRNGFQDAGHVPINSEFEEVEQEREVAFEVEAVRQVQRPFHYSPLSFTGPNNDIISFARTGILRVGSSAWIPALKALSGTALGRKHGINVDASSARLYVSKEFTRTIDVSASGPNDNFLRPVNWILWCPSPPAALIVIPEEAELLITILRDNSKPATHLLTYAAPVTRKMLHFNDLTYFSIPPLPAGWKAPNWLKIELGIFAGRLYLEFDEYADLKKYLGISGSDATSTSITEVEEREYSLAGRWEMRHALKLASGVSSALHKSRESFTAKPLTFLHEWLALRRRCEDFTHTPMGYVCQGKELKANHPFFVSKAQVETQVNHGETTWTAGSLDADLEMSSDMGTDSDIDDLEDREANLEPQKEIELEYENGLDEGDDVSSLYGI</sequence>
<evidence type="ECO:0000256" key="5">
    <source>
        <dbReference type="ARBA" id="ARBA00022801"/>
    </source>
</evidence>
<dbReference type="Proteomes" id="UP000250140">
    <property type="component" value="Unassembled WGS sequence"/>
</dbReference>
<evidence type="ECO:0000259" key="10">
    <source>
        <dbReference type="Pfam" id="PF12359"/>
    </source>
</evidence>
<dbReference type="InterPro" id="IPR051346">
    <property type="entry name" value="OTU_Deubiquitinase"/>
</dbReference>
<dbReference type="GO" id="GO:0006508">
    <property type="term" value="P:proteolysis"/>
    <property type="evidence" value="ECO:0007669"/>
    <property type="project" value="UniProtKB-KW"/>
</dbReference>
<organism evidence="12 13">
    <name type="scientific">Glonium stellatum</name>
    <dbReference type="NCBI Taxonomy" id="574774"/>
    <lineage>
        <taxon>Eukaryota</taxon>
        <taxon>Fungi</taxon>
        <taxon>Dikarya</taxon>
        <taxon>Ascomycota</taxon>
        <taxon>Pezizomycotina</taxon>
        <taxon>Dothideomycetes</taxon>
        <taxon>Pleosporomycetidae</taxon>
        <taxon>Gloniales</taxon>
        <taxon>Gloniaceae</taxon>
        <taxon>Glonium</taxon>
    </lineage>
</organism>
<feature type="domain" description="DUF3638" evidence="9">
    <location>
        <begin position="2035"/>
        <end position="2258"/>
    </location>
</feature>
<evidence type="ECO:0000313" key="12">
    <source>
        <dbReference type="EMBL" id="OCL12896.1"/>
    </source>
</evidence>
<keyword evidence="3" id="KW-0645">Protease</keyword>
<evidence type="ECO:0000256" key="6">
    <source>
        <dbReference type="ARBA" id="ARBA00022807"/>
    </source>
</evidence>
<dbReference type="PANTHER" id="PTHR13367:SF32">
    <property type="entry name" value="DUF6606 DOMAIN-CONTAINING PROTEIN"/>
    <property type="match status" value="1"/>
</dbReference>
<dbReference type="Pfam" id="PF12340">
    <property type="entry name" value="DUF3638"/>
    <property type="match status" value="1"/>
</dbReference>